<protein>
    <submittedName>
        <fullName evidence="2">Uncharacterized protein</fullName>
    </submittedName>
</protein>
<dbReference type="EMBL" id="JAGTTL010000009">
    <property type="protein sequence ID" value="KAK6317833.1"/>
    <property type="molecule type" value="Genomic_DNA"/>
</dbReference>
<reference evidence="2 3" key="1">
    <citation type="submission" date="2021-04" db="EMBL/GenBank/DDBJ databases">
        <authorList>
            <person name="De Guttry C."/>
            <person name="Zahm M."/>
            <person name="Klopp C."/>
            <person name="Cabau C."/>
            <person name="Louis A."/>
            <person name="Berthelot C."/>
            <person name="Parey E."/>
            <person name="Roest Crollius H."/>
            <person name="Montfort J."/>
            <person name="Robinson-Rechavi M."/>
            <person name="Bucao C."/>
            <person name="Bouchez O."/>
            <person name="Gislard M."/>
            <person name="Lluch J."/>
            <person name="Milhes M."/>
            <person name="Lampietro C."/>
            <person name="Lopez Roques C."/>
            <person name="Donnadieu C."/>
            <person name="Braasch I."/>
            <person name="Desvignes T."/>
            <person name="Postlethwait J."/>
            <person name="Bobe J."/>
            <person name="Wedekind C."/>
            <person name="Guiguen Y."/>
        </authorList>
    </citation>
    <scope>NUCLEOTIDE SEQUENCE [LARGE SCALE GENOMIC DNA]</scope>
    <source>
        <strain evidence="2">Cs_M1</strain>
        <tissue evidence="2">Blood</tissue>
    </source>
</reference>
<feature type="region of interest" description="Disordered" evidence="1">
    <location>
        <begin position="126"/>
        <end position="237"/>
    </location>
</feature>
<feature type="compositionally biased region" description="Polar residues" evidence="1">
    <location>
        <begin position="161"/>
        <end position="180"/>
    </location>
</feature>
<feature type="region of interest" description="Disordered" evidence="1">
    <location>
        <begin position="49"/>
        <end position="99"/>
    </location>
</feature>
<dbReference type="AlphaFoldDB" id="A0AAN8LSH0"/>
<feature type="compositionally biased region" description="Low complexity" evidence="1">
    <location>
        <begin position="217"/>
        <end position="237"/>
    </location>
</feature>
<name>A0AAN8LSH0_9TELE</name>
<feature type="compositionally biased region" description="Basic and acidic residues" evidence="1">
    <location>
        <begin position="73"/>
        <end position="84"/>
    </location>
</feature>
<comment type="caution">
    <text evidence="2">The sequence shown here is derived from an EMBL/GenBank/DDBJ whole genome shotgun (WGS) entry which is preliminary data.</text>
</comment>
<proteinExistence type="predicted"/>
<evidence type="ECO:0000256" key="1">
    <source>
        <dbReference type="SAM" id="MobiDB-lite"/>
    </source>
</evidence>
<evidence type="ECO:0000313" key="2">
    <source>
        <dbReference type="EMBL" id="KAK6317833.1"/>
    </source>
</evidence>
<gene>
    <name evidence="2" type="ORF">J4Q44_G00111240</name>
</gene>
<dbReference type="Proteomes" id="UP001356427">
    <property type="component" value="Unassembled WGS sequence"/>
</dbReference>
<evidence type="ECO:0000313" key="3">
    <source>
        <dbReference type="Proteomes" id="UP001356427"/>
    </source>
</evidence>
<sequence length="258" mass="27575">MSHSPEIKEDTYGVPSVHGAAGRLTTSLLSLHLRLPDLPLLLCNRDPHRTRTASAPPAESSVTEYPAVYKPLSQEEIREDKEREEAETDPEETSRPPAALVVPISVVDLTARSPLRGGRCRVPVPVLRQPVTSDTPTPSRPACPPSKSSPRGGSDWPMTPEPQSLFASDTIPVSSSTTGKRPSASAPPPRHNSGDDDLGFDPFDITGKGPWLTSREGASQSSHHGGGQAAHAAAASQHPWWTCLPRPRHAAITTSSHT</sequence>
<accession>A0AAN8LSH0</accession>
<organism evidence="2 3">
    <name type="scientific">Coregonus suidteri</name>
    <dbReference type="NCBI Taxonomy" id="861788"/>
    <lineage>
        <taxon>Eukaryota</taxon>
        <taxon>Metazoa</taxon>
        <taxon>Chordata</taxon>
        <taxon>Craniata</taxon>
        <taxon>Vertebrata</taxon>
        <taxon>Euteleostomi</taxon>
        <taxon>Actinopterygii</taxon>
        <taxon>Neopterygii</taxon>
        <taxon>Teleostei</taxon>
        <taxon>Protacanthopterygii</taxon>
        <taxon>Salmoniformes</taxon>
        <taxon>Salmonidae</taxon>
        <taxon>Coregoninae</taxon>
        <taxon>Coregonus</taxon>
    </lineage>
</organism>
<keyword evidence="3" id="KW-1185">Reference proteome</keyword>